<gene>
    <name evidence="7" type="ORF">CAL28_15490</name>
</gene>
<dbReference type="GO" id="GO:0016887">
    <property type="term" value="F:ATP hydrolysis activity"/>
    <property type="evidence" value="ECO:0007669"/>
    <property type="project" value="InterPro"/>
</dbReference>
<dbReference type="Proteomes" id="UP000215767">
    <property type="component" value="Unassembled WGS sequence"/>
</dbReference>
<keyword evidence="2" id="KW-0813">Transport</keyword>
<keyword evidence="3" id="KW-1003">Cell membrane</keyword>
<dbReference type="InterPro" id="IPR003593">
    <property type="entry name" value="AAA+_ATPase"/>
</dbReference>
<evidence type="ECO:0000256" key="3">
    <source>
        <dbReference type="ARBA" id="ARBA00022475"/>
    </source>
</evidence>
<dbReference type="GO" id="GO:0055085">
    <property type="term" value="P:transmembrane transport"/>
    <property type="evidence" value="ECO:0007669"/>
    <property type="project" value="UniProtKB-ARBA"/>
</dbReference>
<dbReference type="RefSeq" id="WP_094842187.1">
    <property type="nucleotide sequence ID" value="NZ_NEVS01000004.1"/>
</dbReference>
<proteinExistence type="inferred from homology"/>
<comment type="caution">
    <text evidence="7">The sequence shown here is derived from an EMBL/GenBank/DDBJ whole genome shotgun (WGS) entry which is preliminary data.</text>
</comment>
<comment type="similarity">
    <text evidence="1">Belongs to the ABC transporter superfamily.</text>
</comment>
<dbReference type="InterPro" id="IPR003439">
    <property type="entry name" value="ABC_transporter-like_ATP-bd"/>
</dbReference>
<dbReference type="Gene3D" id="3.40.50.300">
    <property type="entry name" value="P-loop containing nucleotide triphosphate hydrolases"/>
    <property type="match status" value="1"/>
</dbReference>
<keyword evidence="4" id="KW-0547">Nucleotide-binding</keyword>
<organism evidence="7 8">
    <name type="scientific">Bordetella genomosp. 11</name>
    <dbReference type="NCBI Taxonomy" id="1416808"/>
    <lineage>
        <taxon>Bacteria</taxon>
        <taxon>Pseudomonadati</taxon>
        <taxon>Pseudomonadota</taxon>
        <taxon>Betaproteobacteria</taxon>
        <taxon>Burkholderiales</taxon>
        <taxon>Alcaligenaceae</taxon>
        <taxon>Bordetella</taxon>
    </lineage>
</organism>
<dbReference type="InterPro" id="IPR027417">
    <property type="entry name" value="P-loop_NTPase"/>
</dbReference>
<dbReference type="PROSITE" id="PS00211">
    <property type="entry name" value="ABC_TRANSPORTER_1"/>
    <property type="match status" value="1"/>
</dbReference>
<evidence type="ECO:0000256" key="1">
    <source>
        <dbReference type="ARBA" id="ARBA00005417"/>
    </source>
</evidence>
<evidence type="ECO:0000259" key="6">
    <source>
        <dbReference type="PROSITE" id="PS50893"/>
    </source>
</evidence>
<evidence type="ECO:0000313" key="8">
    <source>
        <dbReference type="Proteomes" id="UP000215767"/>
    </source>
</evidence>
<keyword evidence="3" id="KW-0472">Membrane</keyword>
<dbReference type="CDD" id="cd03257">
    <property type="entry name" value="ABC_NikE_OppD_transporters"/>
    <property type="match status" value="1"/>
</dbReference>
<dbReference type="PANTHER" id="PTHR43776">
    <property type="entry name" value="TRANSPORT ATP-BINDING PROTEIN"/>
    <property type="match status" value="1"/>
</dbReference>
<keyword evidence="5 7" id="KW-0067">ATP-binding</keyword>
<protein>
    <submittedName>
        <fullName evidence="7">Peptide ABC transporter ATP-binding protein</fullName>
    </submittedName>
</protein>
<evidence type="ECO:0000256" key="2">
    <source>
        <dbReference type="ARBA" id="ARBA00022448"/>
    </source>
</evidence>
<reference evidence="8" key="1">
    <citation type="submission" date="2017-05" db="EMBL/GenBank/DDBJ databases">
        <title>Complete and WGS of Bordetella genogroups.</title>
        <authorList>
            <person name="Spilker T."/>
            <person name="Lipuma J."/>
        </authorList>
    </citation>
    <scope>NUCLEOTIDE SEQUENCE [LARGE SCALE GENOMIC DNA]</scope>
    <source>
        <strain evidence="8">AU8856</strain>
    </source>
</reference>
<dbReference type="PROSITE" id="PS50893">
    <property type="entry name" value="ABC_TRANSPORTER_2"/>
    <property type="match status" value="1"/>
</dbReference>
<keyword evidence="8" id="KW-1185">Reference proteome</keyword>
<feature type="domain" description="ABC transporter" evidence="6">
    <location>
        <begin position="9"/>
        <end position="246"/>
    </location>
</feature>
<dbReference type="InterPro" id="IPR017871">
    <property type="entry name" value="ABC_transporter-like_CS"/>
</dbReference>
<dbReference type="GO" id="GO:0005524">
    <property type="term" value="F:ATP binding"/>
    <property type="evidence" value="ECO:0007669"/>
    <property type="project" value="UniProtKB-KW"/>
</dbReference>
<evidence type="ECO:0000313" key="7">
    <source>
        <dbReference type="EMBL" id="OZI60781.1"/>
    </source>
</evidence>
<dbReference type="InterPro" id="IPR050319">
    <property type="entry name" value="ABC_transp_ATP-bind"/>
</dbReference>
<sequence>MIRPGERIVETIGLRVAFGEGEDARTVVDDVSFQVLAGESFGLIGESGCGKSTLLRAIAGLNADYHGSILLRDKEVGRARDKAVYRCTQMVFQDPYASLHPRKMVQQALLEPLVIHGMDQRQARVDEALLAVGLGPAFRYRYPHELSGGQRQRVAIARALIIEPEILLLDEPTSALDVSVQAEILNLLKTLRAQRGLTYIMVSHNLAVVAHLCDRVAVMDRGRLIEEMSEDDVRHGRAREPYSRALLNANMPYHGAAADSAA</sequence>
<name>A0A261UGR4_9BORD</name>
<dbReference type="AlphaFoldDB" id="A0A261UGR4"/>
<dbReference type="PANTHER" id="PTHR43776:SF7">
    <property type="entry name" value="D,D-DIPEPTIDE TRANSPORT ATP-BINDING PROTEIN DDPF-RELATED"/>
    <property type="match status" value="1"/>
</dbReference>
<accession>A0A261UGR4</accession>
<evidence type="ECO:0000256" key="4">
    <source>
        <dbReference type="ARBA" id="ARBA00022741"/>
    </source>
</evidence>
<dbReference type="EMBL" id="NEVS01000004">
    <property type="protein sequence ID" value="OZI60781.1"/>
    <property type="molecule type" value="Genomic_DNA"/>
</dbReference>
<dbReference type="SUPFAM" id="SSF52540">
    <property type="entry name" value="P-loop containing nucleoside triphosphate hydrolases"/>
    <property type="match status" value="1"/>
</dbReference>
<dbReference type="SMART" id="SM00382">
    <property type="entry name" value="AAA"/>
    <property type="match status" value="1"/>
</dbReference>
<dbReference type="OrthoDB" id="9802772at2"/>
<evidence type="ECO:0000256" key="5">
    <source>
        <dbReference type="ARBA" id="ARBA00022840"/>
    </source>
</evidence>
<dbReference type="Pfam" id="PF00005">
    <property type="entry name" value="ABC_tran"/>
    <property type="match status" value="1"/>
</dbReference>